<dbReference type="Pfam" id="PF02458">
    <property type="entry name" value="Transferase"/>
    <property type="match status" value="1"/>
</dbReference>
<sequence>MGGHALANQDPPLLQDLKLTILSSSVLYPSPPLERRSMFLSNIDQVLNFTVETIHFFAANPDFQSEVVVERLRSAVERVLVPYDFLAGRLRLEDKEGRLEIDCNSAGVDFLVAESKLKLDEIGELEYPNPVFRQLAAAGAVQEGMKMEDQPLCSFQLTFFKCGGFALGISNNHVTFDGMSFKNFLQNLAYLAAAGDNDTLPTPPFTNRHLLSTRCPPRVTFPHPELFETPSSAMLELSPSTTRLNFKLLRLSAANISSLKLLSQPHSTRPTSFNVVVAHLWRCKSLSLWPPAEDPKRTSMVLYAVDIRKKVSPPLPPEYAGNAVLTAYGAASVEEVGKGEFGKVVEAVAKGAERMENEYARSVVDWGTLHRGFPKGDMFVSSWWKLGFADVEFPWGKALYVCPVAQPRKDIVLLFPSIGGVDKGVNVLVALPKEEMERFEEYFYKLLPTDE</sequence>
<evidence type="ECO:0000313" key="5">
    <source>
        <dbReference type="Proteomes" id="UP000775213"/>
    </source>
</evidence>
<comment type="similarity">
    <text evidence="1">Belongs to the plant acyltransferase family.</text>
</comment>
<keyword evidence="3" id="KW-0012">Acyltransferase</keyword>
<accession>A0AAV7FKM5</accession>
<dbReference type="EMBL" id="JAGFBR010000018">
    <property type="protein sequence ID" value="KAH0449894.1"/>
    <property type="molecule type" value="Genomic_DNA"/>
</dbReference>
<evidence type="ECO:0008006" key="6">
    <source>
        <dbReference type="Google" id="ProtNLM"/>
    </source>
</evidence>
<proteinExistence type="inferred from homology"/>
<dbReference type="GO" id="GO:0016747">
    <property type="term" value="F:acyltransferase activity, transferring groups other than amino-acyl groups"/>
    <property type="evidence" value="ECO:0007669"/>
    <property type="project" value="TreeGrafter"/>
</dbReference>
<dbReference type="PANTHER" id="PTHR31642">
    <property type="entry name" value="TRICHOTHECENE 3-O-ACETYLTRANSFERASE"/>
    <property type="match status" value="1"/>
</dbReference>
<keyword evidence="2" id="KW-0808">Transferase</keyword>
<dbReference type="InterPro" id="IPR050317">
    <property type="entry name" value="Plant_Fungal_Acyltransferase"/>
</dbReference>
<evidence type="ECO:0000256" key="2">
    <source>
        <dbReference type="ARBA" id="ARBA00022679"/>
    </source>
</evidence>
<evidence type="ECO:0000256" key="3">
    <source>
        <dbReference type="ARBA" id="ARBA00023315"/>
    </source>
</evidence>
<dbReference type="InterPro" id="IPR023213">
    <property type="entry name" value="CAT-like_dom_sf"/>
</dbReference>
<evidence type="ECO:0000313" key="4">
    <source>
        <dbReference type="EMBL" id="KAH0449894.1"/>
    </source>
</evidence>
<dbReference type="AlphaFoldDB" id="A0AAV7FKM5"/>
<dbReference type="SUPFAM" id="SSF52777">
    <property type="entry name" value="CoA-dependent acyltransferases"/>
    <property type="match status" value="1"/>
</dbReference>
<dbReference type="PANTHER" id="PTHR31642:SF189">
    <property type="entry name" value="ACYLTRANSFERASE GLAUCE"/>
    <property type="match status" value="1"/>
</dbReference>
<dbReference type="Gene3D" id="3.30.559.10">
    <property type="entry name" value="Chloramphenicol acetyltransferase-like domain"/>
    <property type="match status" value="2"/>
</dbReference>
<keyword evidence="5" id="KW-1185">Reference proteome</keyword>
<dbReference type="Proteomes" id="UP000775213">
    <property type="component" value="Unassembled WGS sequence"/>
</dbReference>
<name>A0AAV7FKM5_DENCH</name>
<comment type="caution">
    <text evidence="4">The sequence shown here is derived from an EMBL/GenBank/DDBJ whole genome shotgun (WGS) entry which is preliminary data.</text>
</comment>
<reference evidence="4 5" key="1">
    <citation type="journal article" date="2021" name="Hortic Res">
        <title>Chromosome-scale assembly of the Dendrobium chrysotoxum genome enhances the understanding of orchid evolution.</title>
        <authorList>
            <person name="Zhang Y."/>
            <person name="Zhang G.Q."/>
            <person name="Zhang D."/>
            <person name="Liu X.D."/>
            <person name="Xu X.Y."/>
            <person name="Sun W.H."/>
            <person name="Yu X."/>
            <person name="Zhu X."/>
            <person name="Wang Z.W."/>
            <person name="Zhao X."/>
            <person name="Zhong W.Y."/>
            <person name="Chen H."/>
            <person name="Yin W.L."/>
            <person name="Huang T."/>
            <person name="Niu S.C."/>
            <person name="Liu Z.J."/>
        </authorList>
    </citation>
    <scope>NUCLEOTIDE SEQUENCE [LARGE SCALE GENOMIC DNA]</scope>
    <source>
        <strain evidence="4">Lindl</strain>
    </source>
</reference>
<organism evidence="4 5">
    <name type="scientific">Dendrobium chrysotoxum</name>
    <name type="common">Orchid</name>
    <dbReference type="NCBI Taxonomy" id="161865"/>
    <lineage>
        <taxon>Eukaryota</taxon>
        <taxon>Viridiplantae</taxon>
        <taxon>Streptophyta</taxon>
        <taxon>Embryophyta</taxon>
        <taxon>Tracheophyta</taxon>
        <taxon>Spermatophyta</taxon>
        <taxon>Magnoliopsida</taxon>
        <taxon>Liliopsida</taxon>
        <taxon>Asparagales</taxon>
        <taxon>Orchidaceae</taxon>
        <taxon>Epidendroideae</taxon>
        <taxon>Malaxideae</taxon>
        <taxon>Dendrobiinae</taxon>
        <taxon>Dendrobium</taxon>
    </lineage>
</organism>
<gene>
    <name evidence="4" type="ORF">IEQ34_020586</name>
</gene>
<evidence type="ECO:0000256" key="1">
    <source>
        <dbReference type="ARBA" id="ARBA00009861"/>
    </source>
</evidence>
<protein>
    <recommendedName>
        <fullName evidence="6">Omega-hydroxypalmitate O-feruloyl transferase</fullName>
    </recommendedName>
</protein>